<protein>
    <submittedName>
        <fullName evidence="2">Uncharacterized protein</fullName>
    </submittedName>
</protein>
<feature type="compositionally biased region" description="Acidic residues" evidence="1">
    <location>
        <begin position="1"/>
        <end position="14"/>
    </location>
</feature>
<keyword evidence="3" id="KW-1185">Reference proteome</keyword>
<evidence type="ECO:0000256" key="1">
    <source>
        <dbReference type="SAM" id="MobiDB-lite"/>
    </source>
</evidence>
<gene>
    <name evidence="2" type="ORF">PHYBOEH_008490</name>
</gene>
<name>A0A8T1XE91_9STRA</name>
<feature type="compositionally biased region" description="Basic and acidic residues" evidence="1">
    <location>
        <begin position="168"/>
        <end position="185"/>
    </location>
</feature>
<evidence type="ECO:0000313" key="3">
    <source>
        <dbReference type="Proteomes" id="UP000693981"/>
    </source>
</evidence>
<feature type="compositionally biased region" description="Basic residues" evidence="1">
    <location>
        <begin position="186"/>
        <end position="195"/>
    </location>
</feature>
<evidence type="ECO:0000313" key="2">
    <source>
        <dbReference type="EMBL" id="KAG7401969.1"/>
    </source>
</evidence>
<feature type="region of interest" description="Disordered" evidence="1">
    <location>
        <begin position="168"/>
        <end position="224"/>
    </location>
</feature>
<dbReference type="EMBL" id="JAGDFL010000005">
    <property type="protein sequence ID" value="KAG7401969.1"/>
    <property type="molecule type" value="Genomic_DNA"/>
</dbReference>
<comment type="caution">
    <text evidence="2">The sequence shown here is derived from an EMBL/GenBank/DDBJ whole genome shotgun (WGS) entry which is preliminary data.</text>
</comment>
<feature type="region of interest" description="Disordered" evidence="1">
    <location>
        <begin position="1"/>
        <end position="78"/>
    </location>
</feature>
<accession>A0A8T1XE91</accession>
<proteinExistence type="predicted"/>
<dbReference type="AlphaFoldDB" id="A0A8T1XE91"/>
<organism evidence="2 3">
    <name type="scientific">Phytophthora boehmeriae</name>
    <dbReference type="NCBI Taxonomy" id="109152"/>
    <lineage>
        <taxon>Eukaryota</taxon>
        <taxon>Sar</taxon>
        <taxon>Stramenopiles</taxon>
        <taxon>Oomycota</taxon>
        <taxon>Peronosporomycetes</taxon>
        <taxon>Peronosporales</taxon>
        <taxon>Peronosporaceae</taxon>
        <taxon>Phytophthora</taxon>
    </lineage>
</organism>
<feature type="compositionally biased region" description="Polar residues" evidence="1">
    <location>
        <begin position="213"/>
        <end position="224"/>
    </location>
</feature>
<dbReference type="Proteomes" id="UP000693981">
    <property type="component" value="Unassembled WGS sequence"/>
</dbReference>
<feature type="region of interest" description="Disordered" evidence="1">
    <location>
        <begin position="143"/>
        <end position="162"/>
    </location>
</feature>
<sequence>MEQLEEEYEDELIDAFDSPARAASSPVKRSTIPCPRSGNSQSKMTTPLYPSFDDALEAPVAPAPTPAKPKLQDHEPVENQVLQSDALPFQLHQEQPLVHPTQEQELMASEALQQRQRQIEREMRVYQDRFGYVAQALAGETPRQIEERKKRQELRLDREEKRHAAMETRLQHQIERMHEREEMRARSHARHHRASRSLSPCGRHEEVDENDLTVDNNSQQRESH</sequence>
<reference evidence="2" key="1">
    <citation type="submission" date="2021-02" db="EMBL/GenBank/DDBJ databases">
        <authorList>
            <person name="Palmer J.M."/>
        </authorList>
    </citation>
    <scope>NUCLEOTIDE SEQUENCE</scope>
    <source>
        <strain evidence="2">SCRP23</strain>
    </source>
</reference>